<reference evidence="2 3" key="1">
    <citation type="submission" date="2020-02" db="EMBL/GenBank/DDBJ databases">
        <authorList>
            <person name="Dziuba M."/>
            <person name="Kuznetsov B."/>
            <person name="Mardanov A."/>
            <person name="Ravin N."/>
            <person name="Grouzdev D."/>
        </authorList>
    </citation>
    <scope>NUCLEOTIDE SEQUENCE [LARGE SCALE GENOMIC DNA]</scope>
    <source>
        <strain evidence="2 3">SpK</strain>
    </source>
</reference>
<sequence length="198" mass="21222">MPQLPRTPRTTPRRKADRVSHDLEAIAAVLDETLVVHVGLVQDGQPLVLPLNAWRVGGHLYFHLARGSRLAQAMAAGAELCVTATVLDGLVLARSAMHHSMNYRSVMLFGVAHEVTDEAEKTQVLTALVDHVVPGRASQVRPPEPKEVAVTAVFALPVAEASLKARSGPPVDRPDDRDRPVAAGVVPLTLARGTLEPD</sequence>
<accession>A0A7C9UZB9</accession>
<gene>
    <name evidence="2" type="ORF">G4223_10050</name>
</gene>
<comment type="caution">
    <text evidence="2">The sequence shown here is derived from an EMBL/GenBank/DDBJ whole genome shotgun (WGS) entry which is preliminary data.</text>
</comment>
<dbReference type="SUPFAM" id="SSF50475">
    <property type="entry name" value="FMN-binding split barrel"/>
    <property type="match status" value="1"/>
</dbReference>
<dbReference type="Gene3D" id="2.30.110.10">
    <property type="entry name" value="Electron Transport, Fmn-binding Protein, Chain A"/>
    <property type="match status" value="1"/>
</dbReference>
<protein>
    <submittedName>
        <fullName evidence="2">Pyridoxamine 5'-phosphate oxidase family protein</fullName>
    </submittedName>
</protein>
<evidence type="ECO:0000256" key="1">
    <source>
        <dbReference type="SAM" id="MobiDB-lite"/>
    </source>
</evidence>
<evidence type="ECO:0000313" key="2">
    <source>
        <dbReference type="EMBL" id="NFV80451.1"/>
    </source>
</evidence>
<dbReference type="PANTHER" id="PTHR34071:SF2">
    <property type="entry name" value="FLAVIN-NUCLEOTIDE-BINDING PROTEIN"/>
    <property type="match status" value="1"/>
</dbReference>
<feature type="region of interest" description="Disordered" evidence="1">
    <location>
        <begin position="164"/>
        <end position="198"/>
    </location>
</feature>
<keyword evidence="3" id="KW-1185">Reference proteome</keyword>
<dbReference type="InterPro" id="IPR024747">
    <property type="entry name" value="Pyridox_Oxase-rel"/>
</dbReference>
<organism evidence="2 3">
    <name type="scientific">Magnetospirillum aberrantis SpK</name>
    <dbReference type="NCBI Taxonomy" id="908842"/>
    <lineage>
        <taxon>Bacteria</taxon>
        <taxon>Pseudomonadati</taxon>
        <taxon>Pseudomonadota</taxon>
        <taxon>Alphaproteobacteria</taxon>
        <taxon>Rhodospirillales</taxon>
        <taxon>Rhodospirillaceae</taxon>
        <taxon>Magnetospirillum</taxon>
    </lineage>
</organism>
<dbReference type="RefSeq" id="WP_163678744.1">
    <property type="nucleotide sequence ID" value="NZ_JAAIYP010000037.1"/>
</dbReference>
<evidence type="ECO:0000313" key="3">
    <source>
        <dbReference type="Proteomes" id="UP000480684"/>
    </source>
</evidence>
<dbReference type="Pfam" id="PF12900">
    <property type="entry name" value="Pyridox_ox_2"/>
    <property type="match status" value="1"/>
</dbReference>
<dbReference type="InterPro" id="IPR012349">
    <property type="entry name" value="Split_barrel_FMN-bd"/>
</dbReference>
<dbReference type="AlphaFoldDB" id="A0A7C9UZB9"/>
<dbReference type="PANTHER" id="PTHR34071">
    <property type="entry name" value="5-NITROIMIDAZOLE ANTIBIOTICS RESISTANCE PROTEIN, NIMA-FAMILY-RELATED PROTEIN-RELATED"/>
    <property type="match status" value="1"/>
</dbReference>
<proteinExistence type="predicted"/>
<name>A0A7C9UZB9_9PROT</name>
<dbReference type="Proteomes" id="UP000480684">
    <property type="component" value="Unassembled WGS sequence"/>
</dbReference>
<dbReference type="EMBL" id="JAAIYP010000037">
    <property type="protein sequence ID" value="NFV80451.1"/>
    <property type="molecule type" value="Genomic_DNA"/>
</dbReference>